<reference evidence="3" key="1">
    <citation type="submission" date="2023-10" db="EMBL/GenBank/DDBJ databases">
        <title>Chromosome-level genome of the transformable northern wattle, Acacia crassicarpa.</title>
        <authorList>
            <person name="Massaro I."/>
            <person name="Sinha N.R."/>
            <person name="Poethig S."/>
            <person name="Leichty A.R."/>
        </authorList>
    </citation>
    <scope>NUCLEOTIDE SEQUENCE</scope>
    <source>
        <strain evidence="3">Acra3RX</strain>
        <tissue evidence="3">Leaf</tissue>
    </source>
</reference>
<dbReference type="PANTHER" id="PTHR32009:SF160">
    <property type="entry name" value="DISEASE RESISTANCE PROTEIN (TIR-NBS-LRR CLASS)"/>
    <property type="match status" value="1"/>
</dbReference>
<proteinExistence type="predicted"/>
<dbReference type="SMART" id="SM00255">
    <property type="entry name" value="TIR"/>
    <property type="match status" value="1"/>
</dbReference>
<dbReference type="PANTHER" id="PTHR32009">
    <property type="entry name" value="TMV RESISTANCE PROTEIN N-LIKE"/>
    <property type="match status" value="1"/>
</dbReference>
<keyword evidence="1" id="KW-0520">NAD</keyword>
<evidence type="ECO:0000259" key="2">
    <source>
        <dbReference type="PROSITE" id="PS50104"/>
    </source>
</evidence>
<dbReference type="InterPro" id="IPR035897">
    <property type="entry name" value="Toll_tir_struct_dom_sf"/>
</dbReference>
<organism evidence="3 4">
    <name type="scientific">Acacia crassicarpa</name>
    <name type="common">northern wattle</name>
    <dbReference type="NCBI Taxonomy" id="499986"/>
    <lineage>
        <taxon>Eukaryota</taxon>
        <taxon>Viridiplantae</taxon>
        <taxon>Streptophyta</taxon>
        <taxon>Embryophyta</taxon>
        <taxon>Tracheophyta</taxon>
        <taxon>Spermatophyta</taxon>
        <taxon>Magnoliopsida</taxon>
        <taxon>eudicotyledons</taxon>
        <taxon>Gunneridae</taxon>
        <taxon>Pentapetalae</taxon>
        <taxon>rosids</taxon>
        <taxon>fabids</taxon>
        <taxon>Fabales</taxon>
        <taxon>Fabaceae</taxon>
        <taxon>Caesalpinioideae</taxon>
        <taxon>mimosoid clade</taxon>
        <taxon>Acacieae</taxon>
        <taxon>Acacia</taxon>
    </lineage>
</organism>
<feature type="domain" description="TIR" evidence="2">
    <location>
        <begin position="1"/>
        <end position="87"/>
    </location>
</feature>
<name>A0AAE1JKI4_9FABA</name>
<dbReference type="GO" id="GO:0007165">
    <property type="term" value="P:signal transduction"/>
    <property type="evidence" value="ECO:0007669"/>
    <property type="project" value="InterPro"/>
</dbReference>
<dbReference type="Pfam" id="PF01582">
    <property type="entry name" value="TIR"/>
    <property type="match status" value="2"/>
</dbReference>
<dbReference type="Proteomes" id="UP001293593">
    <property type="component" value="Unassembled WGS sequence"/>
</dbReference>
<accession>A0AAE1JKI4</accession>
<dbReference type="InterPro" id="IPR000157">
    <property type="entry name" value="TIR_dom"/>
</dbReference>
<evidence type="ECO:0000313" key="4">
    <source>
        <dbReference type="Proteomes" id="UP001293593"/>
    </source>
</evidence>
<dbReference type="SUPFAM" id="SSF52200">
    <property type="entry name" value="Toll/Interleukin receptor TIR domain"/>
    <property type="match status" value="2"/>
</dbReference>
<keyword evidence="4" id="KW-1185">Reference proteome</keyword>
<dbReference type="PROSITE" id="PS50104">
    <property type="entry name" value="TIR"/>
    <property type="match status" value="2"/>
</dbReference>
<evidence type="ECO:0000256" key="1">
    <source>
        <dbReference type="ARBA" id="ARBA00023027"/>
    </source>
</evidence>
<dbReference type="EMBL" id="JAWXYG010000006">
    <property type="protein sequence ID" value="KAK4269983.1"/>
    <property type="molecule type" value="Genomic_DNA"/>
</dbReference>
<feature type="domain" description="TIR" evidence="2">
    <location>
        <begin position="140"/>
        <end position="290"/>
    </location>
</feature>
<sequence>MELHRAQGRIVLPVFYDVDPYEVRKQVSDFGDAFQHLIQRSSPKEEEVSRWRTDLREAASIFGFVVINSRNESEEIKNIVECVCEILNKKDLFIANHPVGVNFRMQNVTKMSEIHPPNDVHLQQLRKRRMGGRGSKYDKARYDVFVSFRGKNTRTSFATHLYSSLSNAGILVFKDDANHLKGLDITTELARAIECSTISIIIFPRDYASSRFCLRELSMIMELYRAQHQVVLLVFYGVEPSNVRHQTSSFGEGFKDLIRGISPIKVEVLRWRTDLRDAGSLSGFAMHYYR</sequence>
<comment type="caution">
    <text evidence="3">The sequence shown here is derived from an EMBL/GenBank/DDBJ whole genome shotgun (WGS) entry which is preliminary data.</text>
</comment>
<gene>
    <name evidence="3" type="ORF">QN277_023074</name>
</gene>
<dbReference type="Gene3D" id="3.40.50.10140">
    <property type="entry name" value="Toll/interleukin-1 receptor homology (TIR) domain"/>
    <property type="match status" value="2"/>
</dbReference>
<dbReference type="AlphaFoldDB" id="A0AAE1JKI4"/>
<evidence type="ECO:0000313" key="3">
    <source>
        <dbReference type="EMBL" id="KAK4269983.1"/>
    </source>
</evidence>
<protein>
    <recommendedName>
        <fullName evidence="2">TIR domain-containing protein</fullName>
    </recommendedName>
</protein>